<protein>
    <submittedName>
        <fullName evidence="2">EVE domain-containing protein</fullName>
    </submittedName>
</protein>
<dbReference type="PANTHER" id="PTHR14087:SF7">
    <property type="entry name" value="THYMOCYTE NUCLEAR PROTEIN 1"/>
    <property type="match status" value="1"/>
</dbReference>
<feature type="domain" description="EVE" evidence="1">
    <location>
        <begin position="2"/>
        <end position="132"/>
    </location>
</feature>
<evidence type="ECO:0000259" key="1">
    <source>
        <dbReference type="Pfam" id="PF01878"/>
    </source>
</evidence>
<gene>
    <name evidence="2" type="ORF">NF685_04350</name>
</gene>
<dbReference type="CDD" id="cd21133">
    <property type="entry name" value="EVE"/>
    <property type="match status" value="1"/>
</dbReference>
<accession>A0ABT1CEJ2</accession>
<dbReference type="InterPro" id="IPR052181">
    <property type="entry name" value="5hmC_binding"/>
</dbReference>
<evidence type="ECO:0000313" key="2">
    <source>
        <dbReference type="EMBL" id="MCO6159262.1"/>
    </source>
</evidence>
<proteinExistence type="predicted"/>
<reference evidence="2 3" key="1">
    <citation type="submission" date="2022-06" db="EMBL/GenBank/DDBJ databases">
        <title>Whole-genome of Asaia lannensis strain LMG 27011T.</title>
        <authorList>
            <person name="Sombolestani A."/>
        </authorList>
    </citation>
    <scope>NUCLEOTIDE SEQUENCE [LARGE SCALE GENOMIC DNA]</scope>
    <source>
        <strain evidence="2 3">NBRC 102526</strain>
    </source>
</reference>
<dbReference type="InterPro" id="IPR015947">
    <property type="entry name" value="PUA-like_sf"/>
</dbReference>
<dbReference type="Pfam" id="PF01878">
    <property type="entry name" value="EVE"/>
    <property type="match status" value="1"/>
</dbReference>
<dbReference type="PANTHER" id="PTHR14087">
    <property type="entry name" value="THYMOCYTE NUCLEAR PROTEIN 1"/>
    <property type="match status" value="1"/>
</dbReference>
<dbReference type="RefSeq" id="WP_222547976.1">
    <property type="nucleotide sequence ID" value="NZ_BAPW01000012.1"/>
</dbReference>
<dbReference type="SUPFAM" id="SSF88697">
    <property type="entry name" value="PUA domain-like"/>
    <property type="match status" value="1"/>
</dbReference>
<comment type="caution">
    <text evidence="2">The sequence shown here is derived from an EMBL/GenBank/DDBJ whole genome shotgun (WGS) entry which is preliminary data.</text>
</comment>
<dbReference type="Gene3D" id="3.10.590.10">
    <property type="entry name" value="ph1033 like domains"/>
    <property type="match status" value="1"/>
</dbReference>
<dbReference type="Proteomes" id="UP001523401">
    <property type="component" value="Unassembled WGS sequence"/>
</dbReference>
<dbReference type="InterPro" id="IPR002740">
    <property type="entry name" value="EVE_domain"/>
</dbReference>
<keyword evidence="3" id="KW-1185">Reference proteome</keyword>
<dbReference type="InterPro" id="IPR047197">
    <property type="entry name" value="THYN1-like_EVE"/>
</dbReference>
<dbReference type="EMBL" id="JAMXQU010000002">
    <property type="protein sequence ID" value="MCO6159262.1"/>
    <property type="molecule type" value="Genomic_DNA"/>
</dbReference>
<name>A0ABT1CEJ2_9PROT</name>
<evidence type="ECO:0000313" key="3">
    <source>
        <dbReference type="Proteomes" id="UP001523401"/>
    </source>
</evidence>
<sequence>MQYWLIKSEPESFSWQQQVHNRVEPWTGVRNYQARNNLSAMRCGDLAFFYHSVSDKEIVGVVKVVREAYPDPTAESGKWVCVDVEAQGAFASPVSLATIKADPALADMALLKQSRLSVAPVTEAEWTHLCKMGHWQKP</sequence>
<organism evidence="2 3">
    <name type="scientific">Asaia lannensis NBRC 102526</name>
    <dbReference type="NCBI Taxonomy" id="1307926"/>
    <lineage>
        <taxon>Bacteria</taxon>
        <taxon>Pseudomonadati</taxon>
        <taxon>Pseudomonadota</taxon>
        <taxon>Alphaproteobacteria</taxon>
        <taxon>Acetobacterales</taxon>
        <taxon>Acetobacteraceae</taxon>
        <taxon>Asaia</taxon>
    </lineage>
</organism>